<dbReference type="AlphaFoldDB" id="A0A6G1CJ11"/>
<feature type="compositionally biased region" description="Low complexity" evidence="1">
    <location>
        <begin position="120"/>
        <end position="129"/>
    </location>
</feature>
<name>A0A6G1CJ11_9ORYZ</name>
<organism evidence="3 4">
    <name type="scientific">Oryza meyeriana var. granulata</name>
    <dbReference type="NCBI Taxonomy" id="110450"/>
    <lineage>
        <taxon>Eukaryota</taxon>
        <taxon>Viridiplantae</taxon>
        <taxon>Streptophyta</taxon>
        <taxon>Embryophyta</taxon>
        <taxon>Tracheophyta</taxon>
        <taxon>Spermatophyta</taxon>
        <taxon>Magnoliopsida</taxon>
        <taxon>Liliopsida</taxon>
        <taxon>Poales</taxon>
        <taxon>Poaceae</taxon>
        <taxon>BOP clade</taxon>
        <taxon>Oryzoideae</taxon>
        <taxon>Oryzeae</taxon>
        <taxon>Oryzinae</taxon>
        <taxon>Oryza</taxon>
        <taxon>Oryza meyeriana</taxon>
    </lineage>
</organism>
<dbReference type="OrthoDB" id="1932497at2759"/>
<proteinExistence type="predicted"/>
<feature type="region of interest" description="Disordered" evidence="1">
    <location>
        <begin position="213"/>
        <end position="232"/>
    </location>
</feature>
<gene>
    <name evidence="3" type="ORF">E2562_033518</name>
</gene>
<evidence type="ECO:0000313" key="3">
    <source>
        <dbReference type="EMBL" id="KAF0900635.1"/>
    </source>
</evidence>
<keyword evidence="2" id="KW-0812">Transmembrane</keyword>
<evidence type="ECO:0000313" key="4">
    <source>
        <dbReference type="Proteomes" id="UP000479710"/>
    </source>
</evidence>
<keyword evidence="2" id="KW-1133">Transmembrane helix</keyword>
<evidence type="ECO:0000256" key="1">
    <source>
        <dbReference type="SAM" id="MobiDB-lite"/>
    </source>
</evidence>
<keyword evidence="4" id="KW-1185">Reference proteome</keyword>
<feature type="transmembrane region" description="Helical" evidence="2">
    <location>
        <begin position="155"/>
        <end position="182"/>
    </location>
</feature>
<accession>A0A6G1CJ11</accession>
<feature type="region of interest" description="Disordered" evidence="1">
    <location>
        <begin position="100"/>
        <end position="129"/>
    </location>
</feature>
<dbReference type="InterPro" id="IPR045880">
    <property type="entry name" value="ZCF37"/>
</dbReference>
<dbReference type="EMBL" id="SPHZ02000009">
    <property type="protein sequence ID" value="KAF0900635.1"/>
    <property type="molecule type" value="Genomic_DNA"/>
</dbReference>
<dbReference type="PANTHER" id="PTHR35275">
    <property type="entry name" value="ZCF37"/>
    <property type="match status" value="1"/>
</dbReference>
<dbReference type="PANTHER" id="PTHR35275:SF13">
    <property type="entry name" value="OS03G0432000 PROTEIN"/>
    <property type="match status" value="1"/>
</dbReference>
<evidence type="ECO:0000256" key="2">
    <source>
        <dbReference type="SAM" id="Phobius"/>
    </source>
</evidence>
<protein>
    <recommendedName>
        <fullName evidence="5">ZCF37</fullName>
    </recommendedName>
</protein>
<dbReference type="Proteomes" id="UP000479710">
    <property type="component" value="Unassembled WGS sequence"/>
</dbReference>
<feature type="region of interest" description="Disordered" evidence="1">
    <location>
        <begin position="1"/>
        <end position="42"/>
    </location>
</feature>
<sequence>MLCGTSSFKHVDDDPAARATGGGGSPKQPRRKHGGGKANPYAERGLDKFFTVLSELETRRDRILRRVGSDSGLVMVRFVQSSGAWEPIIVKLPDEQRLKKHKPAARLAPPSTPQPDPASPREGAAPAAKNAALRATRASSFSWGRMRRPACYWPAVMVLMLVCLAVFGRVFTICCTSIWWYLAPALSNGCYNGACGEDAPLAFLRKSMEKRRTISPPPVNAKKVATSRRGAH</sequence>
<reference evidence="3 4" key="1">
    <citation type="submission" date="2019-11" db="EMBL/GenBank/DDBJ databases">
        <title>Whole genome sequence of Oryza granulata.</title>
        <authorList>
            <person name="Li W."/>
        </authorList>
    </citation>
    <scope>NUCLEOTIDE SEQUENCE [LARGE SCALE GENOMIC DNA]</scope>
    <source>
        <strain evidence="4">cv. Menghai</strain>
        <tissue evidence="3">Leaf</tissue>
    </source>
</reference>
<comment type="caution">
    <text evidence="3">The sequence shown here is derived from an EMBL/GenBank/DDBJ whole genome shotgun (WGS) entry which is preliminary data.</text>
</comment>
<evidence type="ECO:0008006" key="5">
    <source>
        <dbReference type="Google" id="ProtNLM"/>
    </source>
</evidence>
<keyword evidence="2" id="KW-0472">Membrane</keyword>